<comment type="caution">
    <text evidence="1">The sequence shown here is derived from an EMBL/GenBank/DDBJ whole genome shotgun (WGS) entry which is preliminary data.</text>
</comment>
<organism evidence="1 2">
    <name type="scientific">Arthrobacter russicus</name>
    <dbReference type="NCBI Taxonomy" id="172040"/>
    <lineage>
        <taxon>Bacteria</taxon>
        <taxon>Bacillati</taxon>
        <taxon>Actinomycetota</taxon>
        <taxon>Actinomycetes</taxon>
        <taxon>Micrococcales</taxon>
        <taxon>Micrococcaceae</taxon>
        <taxon>Arthrobacter</taxon>
    </lineage>
</organism>
<dbReference type="GO" id="GO:0050300">
    <property type="term" value="F:aminoglycoside 6-kinase activity"/>
    <property type="evidence" value="ECO:0007669"/>
    <property type="project" value="UniProtKB-EC"/>
</dbReference>
<dbReference type="Proteomes" id="UP001185069">
    <property type="component" value="Unassembled WGS sequence"/>
</dbReference>
<reference evidence="1 2" key="1">
    <citation type="submission" date="2023-07" db="EMBL/GenBank/DDBJ databases">
        <title>Sequencing the genomes of 1000 actinobacteria strains.</title>
        <authorList>
            <person name="Klenk H.-P."/>
        </authorList>
    </citation>
    <scope>NUCLEOTIDE SEQUENCE [LARGE SCALE GENOMIC DNA]</scope>
    <source>
        <strain evidence="1 2">DSM 14555</strain>
    </source>
</reference>
<dbReference type="EC" id="2.7.1.72" evidence="1"/>
<dbReference type="SUPFAM" id="SSF56112">
    <property type="entry name" value="Protein kinase-like (PK-like)"/>
    <property type="match status" value="1"/>
</dbReference>
<evidence type="ECO:0000313" key="1">
    <source>
        <dbReference type="EMBL" id="MDR6270719.1"/>
    </source>
</evidence>
<dbReference type="RefSeq" id="WP_309799968.1">
    <property type="nucleotide sequence ID" value="NZ_BAAAHY010000004.1"/>
</dbReference>
<dbReference type="InterPro" id="IPR006748">
    <property type="entry name" value="NH2Glyco/OHUrea_AB-resist_kin"/>
</dbReference>
<keyword evidence="1" id="KW-0808">Transferase</keyword>
<dbReference type="EMBL" id="JAVDQF010000001">
    <property type="protein sequence ID" value="MDR6270719.1"/>
    <property type="molecule type" value="Genomic_DNA"/>
</dbReference>
<sequence length="332" mass="37128">MTVPLPADLVRRYSDSAERRAWLARLPQLIQDALERWQLRVDLHPGQEPWNGFSGIAIPVRTGDGTAAVLKITFPYEDIAHEAATLRLWNGVGAVRLLDHDEADFALLLERLDAARWLQAAPPDEAVRVWGALLRDLSIRPDDRPGWASLPSLAERAEHWSDELPAEWDRLGEPFPRWLLEAALEVCQTRGSVGRREANDVLVHGDMHGMNILAKPGTTGWEPEDFLVIDPQGILGEAEYAVGPMLSNRLRDYAAQNPELALLDRLHRLCAAAGLDPEIAREWTILREVEDALWFAAKPNHEKDLHRTLWIASTLAGSTLPGLPHPHGLEIL</sequence>
<protein>
    <submittedName>
        <fullName evidence="1">Streptomycin 6-kinase</fullName>
        <ecNumber evidence="1">2.7.1.72</ecNumber>
    </submittedName>
</protein>
<evidence type="ECO:0000313" key="2">
    <source>
        <dbReference type="Proteomes" id="UP001185069"/>
    </source>
</evidence>
<dbReference type="InterPro" id="IPR011009">
    <property type="entry name" value="Kinase-like_dom_sf"/>
</dbReference>
<keyword evidence="2" id="KW-1185">Reference proteome</keyword>
<accession>A0ABU1JF15</accession>
<proteinExistence type="predicted"/>
<dbReference type="Pfam" id="PF04655">
    <property type="entry name" value="APH_6_hur"/>
    <property type="match status" value="1"/>
</dbReference>
<gene>
    <name evidence="1" type="ORF">JOE69_002957</name>
</gene>
<name>A0ABU1JF15_9MICC</name>